<accession>A0A6A6WT76</accession>
<dbReference type="OrthoDB" id="7776143at2759"/>
<dbReference type="GO" id="GO:0005576">
    <property type="term" value="C:extracellular region"/>
    <property type="evidence" value="ECO:0007669"/>
    <property type="project" value="UniProtKB-SubCell"/>
</dbReference>
<evidence type="ECO:0000256" key="4">
    <source>
        <dbReference type="SAM" id="SignalP"/>
    </source>
</evidence>
<dbReference type="PANTHER" id="PTHR10009">
    <property type="entry name" value="PROTEIN YELLOW-RELATED"/>
    <property type="match status" value="1"/>
</dbReference>
<keyword evidence="4" id="KW-0732">Signal</keyword>
<comment type="similarity">
    <text evidence="2">Belongs to the major royal jelly protein family.</text>
</comment>
<feature type="chain" id="PRO_5025502453" description="Major royal jelly protein" evidence="4">
    <location>
        <begin position="21"/>
        <end position="432"/>
    </location>
</feature>
<dbReference type="AlphaFoldDB" id="A0A6A6WT76"/>
<gene>
    <name evidence="5" type="ORF">K505DRAFT_329883</name>
</gene>
<evidence type="ECO:0000256" key="1">
    <source>
        <dbReference type="ARBA" id="ARBA00004613"/>
    </source>
</evidence>
<evidence type="ECO:0000313" key="5">
    <source>
        <dbReference type="EMBL" id="KAF2787118.1"/>
    </source>
</evidence>
<name>A0A6A6WT76_9PLEO</name>
<dbReference type="EMBL" id="MU002358">
    <property type="protein sequence ID" value="KAF2787118.1"/>
    <property type="molecule type" value="Genomic_DNA"/>
</dbReference>
<protein>
    <recommendedName>
        <fullName evidence="7">Major royal jelly protein</fullName>
    </recommendedName>
</protein>
<evidence type="ECO:0000256" key="3">
    <source>
        <dbReference type="ARBA" id="ARBA00022525"/>
    </source>
</evidence>
<dbReference type="InterPro" id="IPR017996">
    <property type="entry name" value="MRJP/yellow-related"/>
</dbReference>
<evidence type="ECO:0000256" key="2">
    <source>
        <dbReference type="ARBA" id="ARBA00009127"/>
    </source>
</evidence>
<comment type="subcellular location">
    <subcellularLocation>
        <location evidence="1">Secreted</location>
    </subcellularLocation>
</comment>
<proteinExistence type="inferred from homology"/>
<dbReference type="Proteomes" id="UP000799757">
    <property type="component" value="Unassembled WGS sequence"/>
</dbReference>
<reference evidence="5" key="1">
    <citation type="journal article" date="2020" name="Stud. Mycol.">
        <title>101 Dothideomycetes genomes: a test case for predicting lifestyles and emergence of pathogens.</title>
        <authorList>
            <person name="Haridas S."/>
            <person name="Albert R."/>
            <person name="Binder M."/>
            <person name="Bloem J."/>
            <person name="Labutti K."/>
            <person name="Salamov A."/>
            <person name="Andreopoulos B."/>
            <person name="Baker S."/>
            <person name="Barry K."/>
            <person name="Bills G."/>
            <person name="Bluhm B."/>
            <person name="Cannon C."/>
            <person name="Castanera R."/>
            <person name="Culley D."/>
            <person name="Daum C."/>
            <person name="Ezra D."/>
            <person name="Gonzalez J."/>
            <person name="Henrissat B."/>
            <person name="Kuo A."/>
            <person name="Liang C."/>
            <person name="Lipzen A."/>
            <person name="Lutzoni F."/>
            <person name="Magnuson J."/>
            <person name="Mondo S."/>
            <person name="Nolan M."/>
            <person name="Ohm R."/>
            <person name="Pangilinan J."/>
            <person name="Park H.-J."/>
            <person name="Ramirez L."/>
            <person name="Alfaro M."/>
            <person name="Sun H."/>
            <person name="Tritt A."/>
            <person name="Yoshinaga Y."/>
            <person name="Zwiers L.-H."/>
            <person name="Turgeon B."/>
            <person name="Goodwin S."/>
            <person name="Spatafora J."/>
            <person name="Crous P."/>
            <person name="Grigoriev I."/>
        </authorList>
    </citation>
    <scope>NUCLEOTIDE SEQUENCE</scope>
    <source>
        <strain evidence="5">CBS 109.77</strain>
    </source>
</reference>
<evidence type="ECO:0000313" key="6">
    <source>
        <dbReference type="Proteomes" id="UP000799757"/>
    </source>
</evidence>
<dbReference type="SUPFAM" id="SSF63829">
    <property type="entry name" value="Calcium-dependent phosphotriesterase"/>
    <property type="match status" value="1"/>
</dbReference>
<dbReference type="InterPro" id="IPR011042">
    <property type="entry name" value="6-blade_b-propeller_TolB-like"/>
</dbReference>
<evidence type="ECO:0008006" key="7">
    <source>
        <dbReference type="Google" id="ProtNLM"/>
    </source>
</evidence>
<dbReference type="Gene3D" id="2.120.10.30">
    <property type="entry name" value="TolB, C-terminal domain"/>
    <property type="match status" value="1"/>
</dbReference>
<feature type="signal peptide" evidence="4">
    <location>
        <begin position="1"/>
        <end position="20"/>
    </location>
</feature>
<dbReference type="PANTHER" id="PTHR10009:SF17">
    <property type="entry name" value="MAJOR ROYAL JELLY PROTEIN"/>
    <property type="match status" value="1"/>
</dbReference>
<organism evidence="5 6">
    <name type="scientific">Melanomma pulvis-pyrius CBS 109.77</name>
    <dbReference type="NCBI Taxonomy" id="1314802"/>
    <lineage>
        <taxon>Eukaryota</taxon>
        <taxon>Fungi</taxon>
        <taxon>Dikarya</taxon>
        <taxon>Ascomycota</taxon>
        <taxon>Pezizomycotina</taxon>
        <taxon>Dothideomycetes</taxon>
        <taxon>Pleosporomycetidae</taxon>
        <taxon>Pleosporales</taxon>
        <taxon>Melanommataceae</taxon>
        <taxon>Melanomma</taxon>
    </lineage>
</organism>
<keyword evidence="6" id="KW-1185">Reference proteome</keyword>
<sequence>MRSKSLLLPPFLSLLPLVQSQPSNLSCPSNFQTCLPFVPSSNLSTPFPPTSPTDYGVIGPPLQAVHSSSSPPTGLAVDPNQTIYLTYPRNSGPTPYNVVICPSFSTEQPWPNASIQNCAPGQDASTCFINVQNVVLDAQNQLWVVDSGIPPGEKEAREHGAKLMSFDWQTKAWKRTYVIPSALYYDSMNANDVRINNTLGANGWAFITDESAAGSLLAIDLATGHAIRRLYNTTVTRPDDKYVGVYNGAPVYLWNGTRKSYATTGADGIALQGGNVYWGVLASRRWYSIPQALLIDDTLTDEQVLAGVVFPSQIGSEQAGLTADDKGRVYICASEHNAIFYVDTLAAPTISEEVDAVAAGGSGVVAPEDFVVRTLVRSALVQHADSAAVWDGWLYFCTNQLELAPARQYGNVDARRGPFVSYRVWVGAGPAV</sequence>
<keyword evidence="3" id="KW-0964">Secreted</keyword>
<dbReference type="Pfam" id="PF03022">
    <property type="entry name" value="MRJP"/>
    <property type="match status" value="1"/>
</dbReference>